<dbReference type="RefSeq" id="XP_068364827.1">
    <property type="nucleotide sequence ID" value="XM_068491600.1"/>
</dbReference>
<evidence type="ECO:0000313" key="2">
    <source>
        <dbReference type="Proteomes" id="UP000179807"/>
    </source>
</evidence>
<dbReference type="EMBL" id="MLAK01000582">
    <property type="protein sequence ID" value="OHT11691.1"/>
    <property type="molecule type" value="Genomic_DNA"/>
</dbReference>
<gene>
    <name evidence="1" type="ORF">TRFO_03936</name>
</gene>
<reference evidence="1" key="1">
    <citation type="submission" date="2016-10" db="EMBL/GenBank/DDBJ databases">
        <authorList>
            <person name="Benchimol M."/>
            <person name="Almeida L.G."/>
            <person name="Vasconcelos A.T."/>
            <person name="Perreira-Neves A."/>
            <person name="Rosa I.A."/>
            <person name="Tasca T."/>
            <person name="Bogo M.R."/>
            <person name="de Souza W."/>
        </authorList>
    </citation>
    <scope>NUCLEOTIDE SEQUENCE [LARGE SCALE GENOMIC DNA]</scope>
    <source>
        <strain evidence="1">K</strain>
    </source>
</reference>
<evidence type="ECO:0000313" key="1">
    <source>
        <dbReference type="EMBL" id="OHT11691.1"/>
    </source>
</evidence>
<evidence type="ECO:0008006" key="3">
    <source>
        <dbReference type="Google" id="ProtNLM"/>
    </source>
</evidence>
<comment type="caution">
    <text evidence="1">The sequence shown here is derived from an EMBL/GenBank/DDBJ whole genome shotgun (WGS) entry which is preliminary data.</text>
</comment>
<dbReference type="VEuPathDB" id="TrichDB:TRFO_03936"/>
<protein>
    <recommendedName>
        <fullName evidence="3">BRCT domain-containing protein</fullName>
    </recommendedName>
</protein>
<proteinExistence type="predicted"/>
<sequence length="479" mass="54945">MRSVFLSSSICSKKKEETEQIIQSFGGRVIKNGEPHNLKIISDHELPGPISTRIPTITVFCLKCMFAKQIDPFDFSYKNGFLRNLFLLNQSFMFYDVCDENKALYTSLVESMGGIMKSEKADFCLTEKKEKLPIKSLVSIGWIFALQYSFEYMKPDRFSLYQGNNSSSQMKMRPSSLSQRTPILGQLDLVLMDSHSQNIPRASQHQTKPKISILQKTDSKLKSQKLNHIRKTGKTPILNGKLMIVYDNDEKENQTPRYSFKYSHSIENVKSQINTIPKIDEKYKQPKTPITITQNLHQSSFEVNIKHENIQCNSISSQTNRFPKSDDHLSPINLNKTDGKQCSEFRNIDKNINILSRKENPSPRKSQRNNIDIDELSDNFDIPFMCPSPEGGPLNQVDVTEVKNAANLIMRNSSIKNKPKIQSVNNQKKIAYEELNEFSQVFTHDDASEEKEVRYDMAPRKIIESSFSASQDPFLLQLL</sequence>
<keyword evidence="2" id="KW-1185">Reference proteome</keyword>
<organism evidence="1 2">
    <name type="scientific">Tritrichomonas foetus</name>
    <dbReference type="NCBI Taxonomy" id="1144522"/>
    <lineage>
        <taxon>Eukaryota</taxon>
        <taxon>Metamonada</taxon>
        <taxon>Parabasalia</taxon>
        <taxon>Tritrichomonadida</taxon>
        <taxon>Tritrichomonadidae</taxon>
        <taxon>Tritrichomonas</taxon>
    </lineage>
</organism>
<dbReference type="AlphaFoldDB" id="A0A1J4KKD5"/>
<name>A0A1J4KKD5_9EUKA</name>
<dbReference type="GeneID" id="94826304"/>
<accession>A0A1J4KKD5</accession>
<dbReference type="Proteomes" id="UP000179807">
    <property type="component" value="Unassembled WGS sequence"/>
</dbReference>